<name>A0A916V0I5_9BURK</name>
<sequence>MHSESTTMAELNTSPVLFSEPQVNMTRREDGAIFLQSPVALEQQVRCLGEYLNLWAEKAPQRAFLLERNSEGRWAGVTYAQARDKVYRIATWLIGQGIGTDNPVVVLSDNSVEHALLMLACMQVGIPYSAISPAYSVVSRDHAKLKGLIRRLAPAVIYVADPVLFGPALAAIDGLHQATIVVADGKHAPPAGLNFSSLLGEVDELAVDARFAQVNHDTVAKILFTSGSTSEPKGVINTQRMLCSNQQGKLQVWPFLKQTPPVLLDWLPWNHTFGSNHNFNLILANGGTLYLDAGKPMPGLFDTSIANLRDVAPTMYLNVPRGFDMLVPMLRSDAALRQRFFSRLQVIFYAAAALPQHLWEALEQISREELGYVIPMVTAWGSTETAPLATDCNFQAERSGVIGLPIPGVTLKLLPCGEKLEVRVKGPNITPGYYKQPELSLKAFDDEGFYIMGDAVRFVDMARPHLGLIFDGRITEDFKLSSGTWVSVGALRLRVIEKMAPLVQDAIIAGHDCNDIRLLLLPNIAACRRLSGSSDDASLSEVLAHPAVRDHIRSALHELRNTGAGSSTYASRALFLQQPLSVDGSEITDKGYVNQAAVLNNRHHLVDLLYAEPADAELISL</sequence>
<dbReference type="Gene3D" id="3.40.50.12780">
    <property type="entry name" value="N-terminal domain of ligase-like"/>
    <property type="match status" value="1"/>
</dbReference>
<keyword evidence="3" id="KW-1185">Reference proteome</keyword>
<dbReference type="RefSeq" id="WP_229751359.1">
    <property type="nucleotide sequence ID" value="NZ_BMED01000007.1"/>
</dbReference>
<organism evidence="2 3">
    <name type="scientific">Undibacterium terreum</name>
    <dbReference type="NCBI Taxonomy" id="1224302"/>
    <lineage>
        <taxon>Bacteria</taxon>
        <taxon>Pseudomonadati</taxon>
        <taxon>Pseudomonadota</taxon>
        <taxon>Betaproteobacteria</taxon>
        <taxon>Burkholderiales</taxon>
        <taxon>Oxalobacteraceae</taxon>
        <taxon>Undibacterium</taxon>
    </lineage>
</organism>
<reference evidence="2" key="2">
    <citation type="submission" date="2020-09" db="EMBL/GenBank/DDBJ databases">
        <authorList>
            <person name="Sun Q."/>
            <person name="Zhou Y."/>
        </authorList>
    </citation>
    <scope>NUCLEOTIDE SEQUENCE</scope>
    <source>
        <strain evidence="2">CGMCC 1.10998</strain>
    </source>
</reference>
<dbReference type="EMBL" id="BMED01000007">
    <property type="protein sequence ID" value="GGC97709.1"/>
    <property type="molecule type" value="Genomic_DNA"/>
</dbReference>
<reference evidence="2" key="1">
    <citation type="journal article" date="2014" name="Int. J. Syst. Evol. Microbiol.">
        <title>Complete genome sequence of Corynebacterium casei LMG S-19264T (=DSM 44701T), isolated from a smear-ripened cheese.</title>
        <authorList>
            <consortium name="US DOE Joint Genome Institute (JGI-PGF)"/>
            <person name="Walter F."/>
            <person name="Albersmeier A."/>
            <person name="Kalinowski J."/>
            <person name="Ruckert C."/>
        </authorList>
    </citation>
    <scope>NUCLEOTIDE SEQUENCE</scope>
    <source>
        <strain evidence="2">CGMCC 1.10998</strain>
    </source>
</reference>
<comment type="caution">
    <text evidence="2">The sequence shown here is derived from an EMBL/GenBank/DDBJ whole genome shotgun (WGS) entry which is preliminary data.</text>
</comment>
<feature type="domain" description="AMP-dependent synthetase/ligase" evidence="1">
    <location>
        <begin position="55"/>
        <end position="434"/>
    </location>
</feature>
<evidence type="ECO:0000313" key="2">
    <source>
        <dbReference type="EMBL" id="GGC97709.1"/>
    </source>
</evidence>
<evidence type="ECO:0000259" key="1">
    <source>
        <dbReference type="Pfam" id="PF00501"/>
    </source>
</evidence>
<evidence type="ECO:0000313" key="3">
    <source>
        <dbReference type="Proteomes" id="UP000637423"/>
    </source>
</evidence>
<gene>
    <name evidence="2" type="ORF">GCM10011396_51570</name>
</gene>
<proteinExistence type="predicted"/>
<dbReference type="SUPFAM" id="SSF56801">
    <property type="entry name" value="Acetyl-CoA synthetase-like"/>
    <property type="match status" value="1"/>
</dbReference>
<accession>A0A916V0I5</accession>
<dbReference type="GO" id="GO:0016405">
    <property type="term" value="F:CoA-ligase activity"/>
    <property type="evidence" value="ECO:0007669"/>
    <property type="project" value="TreeGrafter"/>
</dbReference>
<dbReference type="Pfam" id="PF00501">
    <property type="entry name" value="AMP-binding"/>
    <property type="match status" value="1"/>
</dbReference>
<dbReference type="Proteomes" id="UP000637423">
    <property type="component" value="Unassembled WGS sequence"/>
</dbReference>
<dbReference type="AlphaFoldDB" id="A0A916V0I5"/>
<dbReference type="InterPro" id="IPR042099">
    <property type="entry name" value="ANL_N_sf"/>
</dbReference>
<dbReference type="InterPro" id="IPR000873">
    <property type="entry name" value="AMP-dep_synth/lig_dom"/>
</dbReference>
<dbReference type="PANTHER" id="PTHR24096:SF420">
    <property type="entry name" value="LONG-CHAIN-FATTY-ACID--COA LIGASE-RELATED"/>
    <property type="match status" value="1"/>
</dbReference>
<dbReference type="PROSITE" id="PS00455">
    <property type="entry name" value="AMP_BINDING"/>
    <property type="match status" value="1"/>
</dbReference>
<protein>
    <submittedName>
        <fullName evidence="2">Feruloyl-CoA synthase</fullName>
    </submittedName>
</protein>
<dbReference type="PANTHER" id="PTHR24096">
    <property type="entry name" value="LONG-CHAIN-FATTY-ACID--COA LIGASE"/>
    <property type="match status" value="1"/>
</dbReference>
<dbReference type="InterPro" id="IPR020845">
    <property type="entry name" value="AMP-binding_CS"/>
</dbReference>